<comment type="caution">
    <text evidence="1">The sequence shown here is derived from an EMBL/GenBank/DDBJ whole genome shotgun (WGS) entry which is preliminary data.</text>
</comment>
<keyword evidence="2" id="KW-1185">Reference proteome</keyword>
<evidence type="ECO:0000313" key="1">
    <source>
        <dbReference type="EMBL" id="RJF90582.1"/>
    </source>
</evidence>
<dbReference type="EMBL" id="QYUM01000003">
    <property type="protein sequence ID" value="RJF90582.1"/>
    <property type="molecule type" value="Genomic_DNA"/>
</dbReference>
<accession>A0A418WKW8</accession>
<evidence type="ECO:0000313" key="2">
    <source>
        <dbReference type="Proteomes" id="UP000286100"/>
    </source>
</evidence>
<reference evidence="1 2" key="1">
    <citation type="submission" date="2018-09" db="EMBL/GenBank/DDBJ databases">
        <authorList>
            <person name="Zhu H."/>
        </authorList>
    </citation>
    <scope>NUCLEOTIDE SEQUENCE [LARGE SCALE GENOMIC DNA]</scope>
    <source>
        <strain evidence="1 2">K2R01-6</strain>
    </source>
</reference>
<gene>
    <name evidence="1" type="ORF">D3876_10170</name>
</gene>
<proteinExistence type="predicted"/>
<protein>
    <submittedName>
        <fullName evidence="1">Uncharacterized protein</fullName>
    </submittedName>
</protein>
<sequence>MAILALADTNAAISLQPGTYTNEEYVYFERDGGREPPPWIGVEIGRDGSVRRIDPFGGPVASAVSVKPNADTPHAVTIETGGKTHILRRARGATCWAALRKDKPKPDGGEDWHFERNLKLHDQGGRRALGGADTGVPAIVLRMRNVVWPAGNTNRPSLVLYIHSIEQPDRALAYAWADPGAARIGLNLRWVQASCTIEGREDS</sequence>
<dbReference type="Proteomes" id="UP000286100">
    <property type="component" value="Unassembled WGS sequence"/>
</dbReference>
<organism evidence="1 2">
    <name type="scientific">Sphingomonas cavernae</name>
    <dbReference type="NCBI Taxonomy" id="2320861"/>
    <lineage>
        <taxon>Bacteria</taxon>
        <taxon>Pseudomonadati</taxon>
        <taxon>Pseudomonadota</taxon>
        <taxon>Alphaproteobacteria</taxon>
        <taxon>Sphingomonadales</taxon>
        <taxon>Sphingomonadaceae</taxon>
        <taxon>Sphingomonas</taxon>
    </lineage>
</organism>
<dbReference type="AlphaFoldDB" id="A0A418WKW8"/>
<name>A0A418WKW8_9SPHN</name>